<dbReference type="Proteomes" id="UP000245119">
    <property type="component" value="Linkage Group LG1"/>
</dbReference>
<evidence type="ECO:0000313" key="4">
    <source>
        <dbReference type="Proteomes" id="UP000245119"/>
    </source>
</evidence>
<keyword evidence="2" id="KW-0325">Glycoprotein</keyword>
<evidence type="ECO:0000256" key="2">
    <source>
        <dbReference type="ARBA" id="ARBA00023180"/>
    </source>
</evidence>
<dbReference type="GO" id="GO:0007160">
    <property type="term" value="P:cell-matrix adhesion"/>
    <property type="evidence" value="ECO:0007669"/>
    <property type="project" value="TreeGrafter"/>
</dbReference>
<accession>A0A2T7PY22</accession>
<dbReference type="PANTHER" id="PTHR23412:SF17">
    <property type="entry name" value="OTOANCORIN"/>
    <property type="match status" value="1"/>
</dbReference>
<reference evidence="3 4" key="1">
    <citation type="submission" date="2018-04" db="EMBL/GenBank/DDBJ databases">
        <title>The genome of golden apple snail Pomacea canaliculata provides insight into stress tolerance and invasive adaptation.</title>
        <authorList>
            <person name="Liu C."/>
            <person name="Liu B."/>
            <person name="Ren Y."/>
            <person name="Zhang Y."/>
            <person name="Wang H."/>
            <person name="Li S."/>
            <person name="Jiang F."/>
            <person name="Yin L."/>
            <person name="Zhang G."/>
            <person name="Qian W."/>
            <person name="Fan W."/>
        </authorList>
    </citation>
    <scope>NUCLEOTIDE SEQUENCE [LARGE SCALE GENOMIC DNA]</scope>
    <source>
        <strain evidence="3">SZHN2017</strain>
        <tissue evidence="3">Muscle</tissue>
    </source>
</reference>
<dbReference type="EMBL" id="PZQS01000001">
    <property type="protein sequence ID" value="PVD38287.1"/>
    <property type="molecule type" value="Genomic_DNA"/>
</dbReference>
<keyword evidence="4" id="KW-1185">Reference proteome</keyword>
<dbReference type="AlphaFoldDB" id="A0A2T7PY22"/>
<dbReference type="STRING" id="400727.A0A2T7PY22"/>
<organism evidence="3 4">
    <name type="scientific">Pomacea canaliculata</name>
    <name type="common">Golden apple snail</name>
    <dbReference type="NCBI Taxonomy" id="400727"/>
    <lineage>
        <taxon>Eukaryota</taxon>
        <taxon>Metazoa</taxon>
        <taxon>Spiralia</taxon>
        <taxon>Lophotrochozoa</taxon>
        <taxon>Mollusca</taxon>
        <taxon>Gastropoda</taxon>
        <taxon>Caenogastropoda</taxon>
        <taxon>Architaenioglossa</taxon>
        <taxon>Ampullarioidea</taxon>
        <taxon>Ampullariidae</taxon>
        <taxon>Pomacea</taxon>
    </lineage>
</organism>
<dbReference type="GO" id="GO:0009986">
    <property type="term" value="C:cell surface"/>
    <property type="evidence" value="ECO:0007669"/>
    <property type="project" value="TreeGrafter"/>
</dbReference>
<name>A0A2T7PY22_POMCA</name>
<keyword evidence="1" id="KW-0732">Signal</keyword>
<evidence type="ECO:0000256" key="1">
    <source>
        <dbReference type="ARBA" id="ARBA00022729"/>
    </source>
</evidence>
<dbReference type="PANTHER" id="PTHR23412">
    <property type="entry name" value="STEREOCILIN RELATED"/>
    <property type="match status" value="1"/>
</dbReference>
<sequence length="214" mass="22314">MGSIAQGLSESEITSLANLDLDVLSTLGQYTGWTLDQLKSGFSSWLKKYINNNISAITGSHLQQIGDFACGATAQQISSISTSAFKDALNKIGTLYSCSAEQLEAWAALGLQALGSVTEWTYAQSATFDVLYAGLSGSSLSLLSSTQLSMISLDVFVRIKPTAFSALTVSQMASLSTAQALSVTDDQLSVLNPAQKAQLRALGATISDPSGAPG</sequence>
<evidence type="ECO:0000313" key="3">
    <source>
        <dbReference type="EMBL" id="PVD38287.1"/>
    </source>
</evidence>
<proteinExistence type="predicted"/>
<protein>
    <submittedName>
        <fullName evidence="3">Uncharacterized protein</fullName>
    </submittedName>
</protein>
<dbReference type="OrthoDB" id="6144164at2759"/>
<comment type="caution">
    <text evidence="3">The sequence shown here is derived from an EMBL/GenBank/DDBJ whole genome shotgun (WGS) entry which is preliminary data.</text>
</comment>
<gene>
    <name evidence="3" type="ORF">C0Q70_00898</name>
</gene>
<dbReference type="InterPro" id="IPR026664">
    <property type="entry name" value="Stereocilin-rel"/>
</dbReference>